<dbReference type="AlphaFoldDB" id="A0A0E9XFE3"/>
<keyword evidence="1" id="KW-0732">Signal</keyword>
<feature type="chain" id="PRO_5002435141" evidence="1">
    <location>
        <begin position="26"/>
        <end position="45"/>
    </location>
</feature>
<reference evidence="2" key="1">
    <citation type="submission" date="2014-11" db="EMBL/GenBank/DDBJ databases">
        <authorList>
            <person name="Amaro Gonzalez C."/>
        </authorList>
    </citation>
    <scope>NUCLEOTIDE SEQUENCE</scope>
</reference>
<accession>A0A0E9XFE3</accession>
<dbReference type="EMBL" id="GBXM01007396">
    <property type="protein sequence ID" value="JAI01182.1"/>
    <property type="molecule type" value="Transcribed_RNA"/>
</dbReference>
<feature type="signal peptide" evidence="1">
    <location>
        <begin position="1"/>
        <end position="25"/>
    </location>
</feature>
<protein>
    <submittedName>
        <fullName evidence="2">Uncharacterized protein</fullName>
    </submittedName>
</protein>
<proteinExistence type="predicted"/>
<evidence type="ECO:0000313" key="2">
    <source>
        <dbReference type="EMBL" id="JAI01182.1"/>
    </source>
</evidence>
<name>A0A0E9XFE3_ANGAN</name>
<reference evidence="2" key="2">
    <citation type="journal article" date="2015" name="Fish Shellfish Immunol.">
        <title>Early steps in the European eel (Anguilla anguilla)-Vibrio vulnificus interaction in the gills: Role of the RtxA13 toxin.</title>
        <authorList>
            <person name="Callol A."/>
            <person name="Pajuelo D."/>
            <person name="Ebbesson L."/>
            <person name="Teles M."/>
            <person name="MacKenzie S."/>
            <person name="Amaro C."/>
        </authorList>
    </citation>
    <scope>NUCLEOTIDE SEQUENCE</scope>
</reference>
<sequence length="45" mass="5177">MMMLKSVVKHFSLLNLIMVSSVTHPSSNWICSFRNLSLGRLWSPK</sequence>
<evidence type="ECO:0000256" key="1">
    <source>
        <dbReference type="SAM" id="SignalP"/>
    </source>
</evidence>
<organism evidence="2">
    <name type="scientific">Anguilla anguilla</name>
    <name type="common">European freshwater eel</name>
    <name type="synonym">Muraena anguilla</name>
    <dbReference type="NCBI Taxonomy" id="7936"/>
    <lineage>
        <taxon>Eukaryota</taxon>
        <taxon>Metazoa</taxon>
        <taxon>Chordata</taxon>
        <taxon>Craniata</taxon>
        <taxon>Vertebrata</taxon>
        <taxon>Euteleostomi</taxon>
        <taxon>Actinopterygii</taxon>
        <taxon>Neopterygii</taxon>
        <taxon>Teleostei</taxon>
        <taxon>Anguilliformes</taxon>
        <taxon>Anguillidae</taxon>
        <taxon>Anguilla</taxon>
    </lineage>
</organism>